<gene>
    <name evidence="2" type="ORF">OHU69_41445</name>
</gene>
<organism evidence="2">
    <name type="scientific">Streptomyces sp. NBC_00119</name>
    <dbReference type="NCBI Taxonomy" id="2975659"/>
    <lineage>
        <taxon>Bacteria</taxon>
        <taxon>Bacillati</taxon>
        <taxon>Actinomycetota</taxon>
        <taxon>Actinomycetes</taxon>
        <taxon>Kitasatosporales</taxon>
        <taxon>Streptomycetaceae</taxon>
        <taxon>Streptomyces</taxon>
    </lineage>
</organism>
<sequence>MKSDEISAQSTTEGSLVVWTDDPCADVDVPATPADRMGSPRDAIGAPEPDGRYWRIACAATPIPRDRPVWAKTVRLGWLDSDEVTLDVAHA</sequence>
<name>A0AAU1UIY0_9ACTN</name>
<dbReference type="EMBL" id="CP108195">
    <property type="protein sequence ID" value="WTS16951.1"/>
    <property type="molecule type" value="Genomic_DNA"/>
</dbReference>
<dbReference type="AlphaFoldDB" id="A0AAU1UIY0"/>
<reference evidence="2" key="1">
    <citation type="submission" date="2022-10" db="EMBL/GenBank/DDBJ databases">
        <title>The complete genomes of actinobacterial strains from the NBC collection.</title>
        <authorList>
            <person name="Joergensen T.S."/>
            <person name="Alvarez Arevalo M."/>
            <person name="Sterndorff E.B."/>
            <person name="Faurdal D."/>
            <person name="Vuksanovic O."/>
            <person name="Mourched A.-S."/>
            <person name="Charusanti P."/>
            <person name="Shaw S."/>
            <person name="Blin K."/>
            <person name="Weber T."/>
        </authorList>
    </citation>
    <scope>NUCLEOTIDE SEQUENCE</scope>
    <source>
        <strain evidence="2">NBC_00119</strain>
    </source>
</reference>
<accession>A0AAU1UIY0</accession>
<feature type="region of interest" description="Disordered" evidence="1">
    <location>
        <begin position="1"/>
        <end position="48"/>
    </location>
</feature>
<evidence type="ECO:0000256" key="1">
    <source>
        <dbReference type="SAM" id="MobiDB-lite"/>
    </source>
</evidence>
<feature type="compositionally biased region" description="Polar residues" evidence="1">
    <location>
        <begin position="1"/>
        <end position="14"/>
    </location>
</feature>
<protein>
    <submittedName>
        <fullName evidence="2">Uncharacterized protein</fullName>
    </submittedName>
</protein>
<proteinExistence type="predicted"/>
<evidence type="ECO:0000313" key="2">
    <source>
        <dbReference type="EMBL" id="WTS16951.1"/>
    </source>
</evidence>